<organism evidence="2 3">
    <name type="scientific">Marinitenerispora sediminis</name>
    <dbReference type="NCBI Taxonomy" id="1931232"/>
    <lineage>
        <taxon>Bacteria</taxon>
        <taxon>Bacillati</taxon>
        <taxon>Actinomycetota</taxon>
        <taxon>Actinomycetes</taxon>
        <taxon>Streptosporangiales</taxon>
        <taxon>Nocardiopsidaceae</taxon>
        <taxon>Marinitenerispora</taxon>
    </lineage>
</organism>
<dbReference type="Proteomes" id="UP000253318">
    <property type="component" value="Unassembled WGS sequence"/>
</dbReference>
<keyword evidence="1" id="KW-1133">Transmembrane helix</keyword>
<dbReference type="EMBL" id="QEIN01000068">
    <property type="protein sequence ID" value="RCV59189.1"/>
    <property type="molecule type" value="Genomic_DNA"/>
</dbReference>
<proteinExistence type="predicted"/>
<protein>
    <submittedName>
        <fullName evidence="2">Uncharacterized protein</fullName>
    </submittedName>
</protein>
<accession>A0A368T633</accession>
<sequence length="150" mass="16158">MAHLASLCRLGGYQRGYRTPGAAGGVLVAAGTLVGVILVEVLLIVFTDHYVVGGFLFFAVVYAFVHMFRCVANSGTAVHLFADGLVQTSGGTHTPVHFGAVTALRVRGKGHRELARVNAPPVRLTAFLRDSEELFQRLGQTALQRRWPAN</sequence>
<keyword evidence="1" id="KW-0472">Membrane</keyword>
<gene>
    <name evidence="2" type="ORF">DEF24_10780</name>
</gene>
<evidence type="ECO:0000256" key="1">
    <source>
        <dbReference type="SAM" id="Phobius"/>
    </source>
</evidence>
<name>A0A368T633_9ACTN</name>
<feature type="transmembrane region" description="Helical" evidence="1">
    <location>
        <begin position="50"/>
        <end position="68"/>
    </location>
</feature>
<feature type="transmembrane region" description="Helical" evidence="1">
    <location>
        <begin position="21"/>
        <end position="44"/>
    </location>
</feature>
<evidence type="ECO:0000313" key="2">
    <source>
        <dbReference type="EMBL" id="RCV59189.1"/>
    </source>
</evidence>
<keyword evidence="1" id="KW-0812">Transmembrane</keyword>
<keyword evidence="3" id="KW-1185">Reference proteome</keyword>
<dbReference type="AlphaFoldDB" id="A0A368T633"/>
<reference evidence="2 3" key="1">
    <citation type="submission" date="2018-04" db="EMBL/GenBank/DDBJ databases">
        <title>Novel actinobacteria from marine sediment.</title>
        <authorList>
            <person name="Ng Z.Y."/>
            <person name="Tan G.Y.A."/>
        </authorList>
    </citation>
    <scope>NUCLEOTIDE SEQUENCE [LARGE SCALE GENOMIC DNA]</scope>
    <source>
        <strain evidence="2 3">TPS81</strain>
    </source>
</reference>
<comment type="caution">
    <text evidence="2">The sequence shown here is derived from an EMBL/GenBank/DDBJ whole genome shotgun (WGS) entry which is preliminary data.</text>
</comment>
<evidence type="ECO:0000313" key="3">
    <source>
        <dbReference type="Proteomes" id="UP000253318"/>
    </source>
</evidence>